<dbReference type="PANTHER" id="PTHR34358">
    <property type="entry name" value="OS03G0411600 PROTEIN"/>
    <property type="match status" value="1"/>
</dbReference>
<accession>A0A8T2X9Z3</accession>
<dbReference type="InterPro" id="IPR010608">
    <property type="entry name" value="DUF1195"/>
</dbReference>
<evidence type="ECO:0000313" key="2">
    <source>
        <dbReference type="EMBL" id="KAH8489840.1"/>
    </source>
</evidence>
<gene>
    <name evidence="2" type="ORF">H0E87_025166</name>
</gene>
<keyword evidence="3" id="KW-1185">Reference proteome</keyword>
<proteinExistence type="predicted"/>
<dbReference type="Proteomes" id="UP000807159">
    <property type="component" value="Chromosome 14"/>
</dbReference>
<dbReference type="Pfam" id="PF06708">
    <property type="entry name" value="DUF1195"/>
    <property type="match status" value="1"/>
</dbReference>
<keyword evidence="1" id="KW-1133">Transmembrane helix</keyword>
<protein>
    <submittedName>
        <fullName evidence="2">Uncharacterized protein</fullName>
    </submittedName>
</protein>
<dbReference type="PANTHER" id="PTHR34358:SF7">
    <property type="entry name" value="SUGAR TRANSPORTER"/>
    <property type="match status" value="1"/>
</dbReference>
<feature type="transmembrane region" description="Helical" evidence="1">
    <location>
        <begin position="50"/>
        <end position="71"/>
    </location>
</feature>
<reference evidence="2" key="1">
    <citation type="journal article" date="2021" name="J. Hered.">
        <title>Genome Assembly of Salicaceae Populus deltoides (Eastern Cottonwood) I-69 Based on Nanopore Sequencing and Hi-C Technologies.</title>
        <authorList>
            <person name="Bai S."/>
            <person name="Wu H."/>
            <person name="Zhang J."/>
            <person name="Pan Z."/>
            <person name="Zhao W."/>
            <person name="Li Z."/>
            <person name="Tong C."/>
        </authorList>
    </citation>
    <scope>NUCLEOTIDE SEQUENCE</scope>
    <source>
        <tissue evidence="2">Leaf</tissue>
    </source>
</reference>
<keyword evidence="1" id="KW-0812">Transmembrane</keyword>
<organism evidence="2 3">
    <name type="scientific">Populus deltoides</name>
    <name type="common">Eastern poplar</name>
    <name type="synonym">Eastern cottonwood</name>
    <dbReference type="NCBI Taxonomy" id="3696"/>
    <lineage>
        <taxon>Eukaryota</taxon>
        <taxon>Viridiplantae</taxon>
        <taxon>Streptophyta</taxon>
        <taxon>Embryophyta</taxon>
        <taxon>Tracheophyta</taxon>
        <taxon>Spermatophyta</taxon>
        <taxon>Magnoliopsida</taxon>
        <taxon>eudicotyledons</taxon>
        <taxon>Gunneridae</taxon>
        <taxon>Pentapetalae</taxon>
        <taxon>rosids</taxon>
        <taxon>fabids</taxon>
        <taxon>Malpighiales</taxon>
        <taxon>Salicaceae</taxon>
        <taxon>Saliceae</taxon>
        <taxon>Populus</taxon>
    </lineage>
</organism>
<name>A0A8T2X9Z3_POPDE</name>
<dbReference type="EMBL" id="JACEGQ020000014">
    <property type="protein sequence ID" value="KAH8489840.1"/>
    <property type="molecule type" value="Genomic_DNA"/>
</dbReference>
<evidence type="ECO:0000256" key="1">
    <source>
        <dbReference type="SAM" id="Phobius"/>
    </source>
</evidence>
<evidence type="ECO:0000313" key="3">
    <source>
        <dbReference type="Proteomes" id="UP000807159"/>
    </source>
</evidence>
<comment type="caution">
    <text evidence="2">The sequence shown here is derived from an EMBL/GenBank/DDBJ whole genome shotgun (WGS) entry which is preliminary data.</text>
</comment>
<sequence length="218" mass="24272">MNDGDAPTVITIPSTVTSTSTSTPTTTTTTVLIKRESSESSLPCKTRYKFWVLSAILLLAFWSMFTGSITLKWSTGDLSQHPDNLGFQTQDDVDILEVEEKKKLVWRMWDVYTHSSRGTRLPRFWERAFQAAYEALASDVTAVRDAAVSEIAKLSISSTINLDDPFPVQSTTEEQPGLDLLLGEVTRQAKQVTRTNDGLALADGIRMDDWDKRLSSFG</sequence>
<keyword evidence="1" id="KW-0472">Membrane</keyword>
<dbReference type="AlphaFoldDB" id="A0A8T2X9Z3"/>